<organism evidence="2 3">
    <name type="scientific">Chelydra serpentina</name>
    <name type="common">Snapping turtle</name>
    <name type="synonym">Testudo serpentina</name>
    <dbReference type="NCBI Taxonomy" id="8475"/>
    <lineage>
        <taxon>Eukaryota</taxon>
        <taxon>Metazoa</taxon>
        <taxon>Chordata</taxon>
        <taxon>Craniata</taxon>
        <taxon>Vertebrata</taxon>
        <taxon>Euteleostomi</taxon>
        <taxon>Archelosauria</taxon>
        <taxon>Testudinata</taxon>
        <taxon>Testudines</taxon>
        <taxon>Cryptodira</taxon>
        <taxon>Durocryptodira</taxon>
        <taxon>Americhelydia</taxon>
        <taxon>Chelydroidea</taxon>
        <taxon>Chelydridae</taxon>
        <taxon>Chelydra</taxon>
    </lineage>
</organism>
<dbReference type="Gene3D" id="4.10.75.10">
    <property type="entry name" value="Elafin-like"/>
    <property type="match status" value="1"/>
</dbReference>
<dbReference type="PANTHER" id="PTHR19441">
    <property type="entry name" value="WHEY ACDIC PROTEIN WAP"/>
    <property type="match status" value="1"/>
</dbReference>
<dbReference type="FunFam" id="4.10.75.10:FF:000001">
    <property type="entry name" value="Anosmin 1"/>
    <property type="match status" value="1"/>
</dbReference>
<dbReference type="InterPro" id="IPR036645">
    <property type="entry name" value="Elafin-like_sf"/>
</dbReference>
<dbReference type="InterPro" id="IPR050514">
    <property type="entry name" value="WAP_four-disulfide_core"/>
</dbReference>
<proteinExistence type="predicted"/>
<evidence type="ECO:0000313" key="3">
    <source>
        <dbReference type="Proteomes" id="UP000694403"/>
    </source>
</evidence>
<dbReference type="Pfam" id="PF00095">
    <property type="entry name" value="WAP"/>
    <property type="match status" value="1"/>
</dbReference>
<dbReference type="AlphaFoldDB" id="A0A8C3XQD4"/>
<dbReference type="CDD" id="cd00199">
    <property type="entry name" value="WAP"/>
    <property type="match status" value="1"/>
</dbReference>
<sequence>EQTATPLSLTMPAAFQSSVPLHLFLTRKPGSCPRVSAGIPLLGLCRNQCKVDSHCPGTLKCCRNGCGKVACVRPVF</sequence>
<dbReference type="PANTHER" id="PTHR19441:SF95">
    <property type="entry name" value="PERLWAPIN ISOFORM X1"/>
    <property type="match status" value="1"/>
</dbReference>
<reference evidence="2" key="1">
    <citation type="submission" date="2025-08" db="UniProtKB">
        <authorList>
            <consortium name="Ensembl"/>
        </authorList>
    </citation>
    <scope>IDENTIFICATION</scope>
</reference>
<dbReference type="PRINTS" id="PR00003">
    <property type="entry name" value="4DISULPHCORE"/>
</dbReference>
<dbReference type="PROSITE" id="PS51390">
    <property type="entry name" value="WAP"/>
    <property type="match status" value="1"/>
</dbReference>
<dbReference type="SUPFAM" id="SSF57256">
    <property type="entry name" value="Elafin-like"/>
    <property type="match status" value="1"/>
</dbReference>
<keyword evidence="3" id="KW-1185">Reference proteome</keyword>
<feature type="domain" description="WAP" evidence="1">
    <location>
        <begin position="25"/>
        <end position="75"/>
    </location>
</feature>
<reference evidence="2" key="2">
    <citation type="submission" date="2025-09" db="UniProtKB">
        <authorList>
            <consortium name="Ensembl"/>
        </authorList>
    </citation>
    <scope>IDENTIFICATION</scope>
</reference>
<evidence type="ECO:0000313" key="2">
    <source>
        <dbReference type="Ensembl" id="ENSCSRP00000014955.1"/>
    </source>
</evidence>
<dbReference type="InterPro" id="IPR008197">
    <property type="entry name" value="WAP_dom"/>
</dbReference>
<accession>A0A8C3XQD4</accession>
<dbReference type="Ensembl" id="ENSCSRT00000015590.1">
    <property type="protein sequence ID" value="ENSCSRP00000014955.1"/>
    <property type="gene ID" value="ENSCSRG00000011445.1"/>
</dbReference>
<name>A0A8C3XQD4_CHESE</name>
<evidence type="ECO:0000259" key="1">
    <source>
        <dbReference type="PROSITE" id="PS51390"/>
    </source>
</evidence>
<dbReference type="Proteomes" id="UP000694403">
    <property type="component" value="Unplaced"/>
</dbReference>
<protein>
    <recommendedName>
        <fullName evidence="1">WAP domain-containing protein</fullName>
    </recommendedName>
</protein>
<dbReference type="SMART" id="SM00217">
    <property type="entry name" value="WAP"/>
    <property type="match status" value="1"/>
</dbReference>
<dbReference type="GO" id="GO:0004867">
    <property type="term" value="F:serine-type endopeptidase inhibitor activity"/>
    <property type="evidence" value="ECO:0007669"/>
    <property type="project" value="TreeGrafter"/>
</dbReference>
<dbReference type="GO" id="GO:0005615">
    <property type="term" value="C:extracellular space"/>
    <property type="evidence" value="ECO:0007669"/>
    <property type="project" value="TreeGrafter"/>
</dbReference>